<keyword evidence="5" id="KW-1185">Reference proteome</keyword>
<name>A0ABR2KEW6_9EUKA</name>
<proteinExistence type="predicted"/>
<keyword evidence="2" id="KW-0067">ATP-binding</keyword>
<evidence type="ECO:0000313" key="5">
    <source>
        <dbReference type="Proteomes" id="UP001470230"/>
    </source>
</evidence>
<evidence type="ECO:0000256" key="2">
    <source>
        <dbReference type="ARBA" id="ARBA00022806"/>
    </source>
</evidence>
<keyword evidence="1" id="KW-0378">Hydrolase</keyword>
<evidence type="ECO:0000313" key="4">
    <source>
        <dbReference type="EMBL" id="KAK8889326.1"/>
    </source>
</evidence>
<dbReference type="SMART" id="SM01178">
    <property type="entry name" value="DUF4217"/>
    <property type="match status" value="1"/>
</dbReference>
<keyword evidence="2" id="KW-0547">Nucleotide-binding</keyword>
<gene>
    <name evidence="4" type="ORF">M9Y10_034072</name>
</gene>
<organism evidence="4 5">
    <name type="scientific">Tritrichomonas musculus</name>
    <dbReference type="NCBI Taxonomy" id="1915356"/>
    <lineage>
        <taxon>Eukaryota</taxon>
        <taxon>Metamonada</taxon>
        <taxon>Parabasalia</taxon>
        <taxon>Tritrichomonadida</taxon>
        <taxon>Tritrichomonadidae</taxon>
        <taxon>Tritrichomonas</taxon>
    </lineage>
</organism>
<dbReference type="InterPro" id="IPR027417">
    <property type="entry name" value="P-loop_NTPase"/>
</dbReference>
<dbReference type="EMBL" id="JAPFFF010000005">
    <property type="protein sequence ID" value="KAK8889326.1"/>
    <property type="molecule type" value="Genomic_DNA"/>
</dbReference>
<evidence type="ECO:0000256" key="1">
    <source>
        <dbReference type="ARBA" id="ARBA00022801"/>
    </source>
</evidence>
<feature type="domain" description="Helicase C-terminal" evidence="3">
    <location>
        <begin position="25"/>
        <end position="177"/>
    </location>
</feature>
<accession>A0ABR2KEW6</accession>
<protein>
    <recommendedName>
        <fullName evidence="3">Helicase C-terminal domain-containing protein</fullName>
    </recommendedName>
</protein>
<reference evidence="4 5" key="1">
    <citation type="submission" date="2024-04" db="EMBL/GenBank/DDBJ databases">
        <title>Tritrichomonas musculus Genome.</title>
        <authorList>
            <person name="Alves-Ferreira E."/>
            <person name="Grigg M."/>
            <person name="Lorenzi H."/>
            <person name="Galac M."/>
        </authorList>
    </citation>
    <scope>NUCLEOTIDE SEQUENCE [LARGE SCALE GENOMIC DNA]</scope>
    <source>
        <strain evidence="4 5">EAF2021</strain>
    </source>
</reference>
<dbReference type="Proteomes" id="UP001470230">
    <property type="component" value="Unassembled WGS sequence"/>
</dbReference>
<sequence length="237" mass="27338">MTEDSTNDNLSDVKLFHSFVPHKFRLLTLIGFIRTHLNDKIVVACCNSGVTEFLKLLISSPNFIDIRCDAVHGKQDEKHRQDSIKRFNSGEVSVLIGTSLLLSTIKIDRPTWLIHYDIPKEVPEEIQIIKNIHPEKFLLFIDESQKKYLDLLKQVKIVTKEIPHDPKKVPPIQDKIIKITNDKNHLLYMASQSGYRGLIQTYVNHENNDIFNARELNVLDVSINFGIKYPPKLQLSK</sequence>
<comment type="caution">
    <text evidence="4">The sequence shown here is derived from an EMBL/GenBank/DDBJ whole genome shotgun (WGS) entry which is preliminary data.</text>
</comment>
<dbReference type="Gene3D" id="3.40.50.300">
    <property type="entry name" value="P-loop containing nucleotide triphosphate hydrolases"/>
    <property type="match status" value="1"/>
</dbReference>
<dbReference type="Pfam" id="PF00271">
    <property type="entry name" value="Helicase_C"/>
    <property type="match status" value="1"/>
</dbReference>
<dbReference type="InterPro" id="IPR001650">
    <property type="entry name" value="Helicase_C-like"/>
</dbReference>
<dbReference type="SUPFAM" id="SSF52540">
    <property type="entry name" value="P-loop containing nucleoside triphosphate hydrolases"/>
    <property type="match status" value="1"/>
</dbReference>
<dbReference type="InterPro" id="IPR025313">
    <property type="entry name" value="SPB4-like_CTE"/>
</dbReference>
<keyword evidence="2" id="KW-0347">Helicase</keyword>
<dbReference type="PROSITE" id="PS51194">
    <property type="entry name" value="HELICASE_CTER"/>
    <property type="match status" value="1"/>
</dbReference>
<evidence type="ECO:0000259" key="3">
    <source>
        <dbReference type="PROSITE" id="PS51194"/>
    </source>
</evidence>